<gene>
    <name evidence="3" type="ORF">FRY97_09490</name>
</gene>
<feature type="domain" description="Peptidase S12 Pab87-related C-terminal" evidence="2">
    <location>
        <begin position="410"/>
        <end position="497"/>
    </location>
</feature>
<organism evidence="3 4">
    <name type="scientific">Phaeodactylibacter luteus</name>
    <dbReference type="NCBI Taxonomy" id="1564516"/>
    <lineage>
        <taxon>Bacteria</taxon>
        <taxon>Pseudomonadati</taxon>
        <taxon>Bacteroidota</taxon>
        <taxon>Saprospiria</taxon>
        <taxon>Saprospirales</taxon>
        <taxon>Haliscomenobacteraceae</taxon>
        <taxon>Phaeodactylibacter</taxon>
    </lineage>
</organism>
<dbReference type="InterPro" id="IPR050491">
    <property type="entry name" value="AmpC-like"/>
</dbReference>
<dbReference type="RefSeq" id="WP_147167214.1">
    <property type="nucleotide sequence ID" value="NZ_VOOR01000016.1"/>
</dbReference>
<dbReference type="Pfam" id="PF11954">
    <property type="entry name" value="DUF3471"/>
    <property type="match status" value="2"/>
</dbReference>
<evidence type="ECO:0000313" key="3">
    <source>
        <dbReference type="EMBL" id="TXB63394.1"/>
    </source>
</evidence>
<dbReference type="InterPro" id="IPR021860">
    <property type="entry name" value="Peptidase_S12_Pab87-rel_C"/>
</dbReference>
<accession>A0A5C6RN42</accession>
<keyword evidence="3" id="KW-0378">Hydrolase</keyword>
<evidence type="ECO:0000313" key="4">
    <source>
        <dbReference type="Proteomes" id="UP000321580"/>
    </source>
</evidence>
<dbReference type="Proteomes" id="UP000321580">
    <property type="component" value="Unassembled WGS sequence"/>
</dbReference>
<dbReference type="InterPro" id="IPR012338">
    <property type="entry name" value="Beta-lactam/transpept-like"/>
</dbReference>
<dbReference type="PANTHER" id="PTHR46825:SF15">
    <property type="entry name" value="BETA-LACTAMASE-RELATED DOMAIN-CONTAINING PROTEIN"/>
    <property type="match status" value="1"/>
</dbReference>
<feature type="domain" description="Beta-lactamase-related" evidence="1">
    <location>
        <begin position="44"/>
        <end position="370"/>
    </location>
</feature>
<reference evidence="3 4" key="1">
    <citation type="submission" date="2019-08" db="EMBL/GenBank/DDBJ databases">
        <title>Genome of Phaeodactylibacter luteus.</title>
        <authorList>
            <person name="Bowman J.P."/>
        </authorList>
    </citation>
    <scope>NUCLEOTIDE SEQUENCE [LARGE SCALE GENOMIC DNA]</scope>
    <source>
        <strain evidence="3 4">KCTC 42180</strain>
    </source>
</reference>
<feature type="domain" description="Peptidase S12 Pab87-related C-terminal" evidence="2">
    <location>
        <begin position="516"/>
        <end position="588"/>
    </location>
</feature>
<dbReference type="SUPFAM" id="SSF56601">
    <property type="entry name" value="beta-lactamase/transpeptidase-like"/>
    <property type="match status" value="1"/>
</dbReference>
<evidence type="ECO:0000259" key="1">
    <source>
        <dbReference type="Pfam" id="PF00144"/>
    </source>
</evidence>
<comment type="caution">
    <text evidence="3">The sequence shown here is derived from an EMBL/GenBank/DDBJ whole genome shotgun (WGS) entry which is preliminary data.</text>
</comment>
<keyword evidence="4" id="KW-1185">Reference proteome</keyword>
<dbReference type="PANTHER" id="PTHR46825">
    <property type="entry name" value="D-ALANYL-D-ALANINE-CARBOXYPEPTIDASE/ENDOPEPTIDASE AMPH"/>
    <property type="match status" value="1"/>
</dbReference>
<dbReference type="InterPro" id="IPR001466">
    <property type="entry name" value="Beta-lactam-related"/>
</dbReference>
<dbReference type="OrthoDB" id="1522765at2"/>
<dbReference type="Gene3D" id="3.40.710.10">
    <property type="entry name" value="DD-peptidase/beta-lactamase superfamily"/>
    <property type="match status" value="1"/>
</dbReference>
<evidence type="ECO:0000259" key="2">
    <source>
        <dbReference type="Pfam" id="PF11954"/>
    </source>
</evidence>
<dbReference type="Pfam" id="PF00144">
    <property type="entry name" value="Beta-lactamase"/>
    <property type="match status" value="1"/>
</dbReference>
<dbReference type="GO" id="GO:0016787">
    <property type="term" value="F:hydrolase activity"/>
    <property type="evidence" value="ECO:0007669"/>
    <property type="project" value="UniProtKB-KW"/>
</dbReference>
<proteinExistence type="predicted"/>
<name>A0A5C6RN42_9BACT</name>
<dbReference type="EMBL" id="VOOR01000016">
    <property type="protein sequence ID" value="TXB63394.1"/>
    <property type="molecule type" value="Genomic_DNA"/>
</dbReference>
<sequence>MRKVYAAFLALAAAVGILQPYPTLRAQSTDFAPIDSMALQLLRDWKVPGMAVAIIEGGKGAYIKGYGLRDLEAQLPVDGQTLFCIGSATKAFTALGVLQQAEAGLLNLDDPVAVHLPSFRMSDPYVSRHLTVKDLLCHRSGLPRHDLSWYGSPASREALIARLEHLAPSAGFRESFQYQNLMFLTAGYLAGQVSQSDWETQIETQIFEPLGMERTGFDVAEMEADPNAARPYALEEEQEVTRVPYRDIRTIGPAGSIQASAAALIPWLGAQLNGGAWKGQTIASPASIAACQQPAMAISEAWGQALLFDNQGAPSAYGLGWFLSHHKGHRLVAHGGNIDGFSAEVALLPGDSIGVAILSNLNGTPAPRILRNFIFDYLLGEEGTDWNTPQLARWKEMSAKPEAAPEDLARVPGTRPSHPLADYTGVYHNPGYDDLVIVEAGDGQLGLKTVSDTGLIRLEHYHYDVFTPQENGYEQLKIQFISNEEGKISQLMAPLEPALPPLSFERQPENRDFTVEELQAFAGDYLIMGVQKVQVRVEDGALKLEVPGQPVYTLEHVEEETFRLRGLDGYKARFLTGRDGKAQKITLLQPNGQFTGERQ</sequence>
<dbReference type="AlphaFoldDB" id="A0A5C6RN42"/>
<protein>
    <submittedName>
        <fullName evidence="3">Serine hydrolase</fullName>
    </submittedName>
</protein>
<dbReference type="Gene3D" id="2.40.128.600">
    <property type="match status" value="1"/>
</dbReference>